<sequence>MISDRSLAMEESISTLKNELRSLFLLSYLFGWEKEKIAAHTDLTIQIVEKKQNEVISILNRSMSSRSGEISPLFLDRHFEKERAAIASVERKLIRISIEKGLSPVGLKKGNKWRARTRKKAWFLGMAGAILAGVLLLLFLTGFPKSVSLDHSKDKLAPIPDGQVTMIKADGSYFKKAAAQEETLLKRLESDSEQPKYLGYTVRQKGTRLTIDGMMTMGSETIIWYSLENEEGDRTPKVISGTLDSDFGGSAGVLRDHRELTTKVPSKVQGQIIFDRLDTFDYKPEMKQPLPAVLRLDVYLGSEKSDYTAYQIDIPGGEEDNFAITIKPNQQIGFGEYKITLTEVNYTKYVTEVKWESDPANPKDIDHLLEPMLLMKVEEGDRHFPSIRTSADGRTIYFPTLVYEGYVNPTEFQISGALTALENQEFIVNTDQGELLDAPASFDGTYEIEKDVDKGTITFHYTITDQEKWLFLENQYREEMN</sequence>
<gene>
    <name evidence="2" type="ORF">QPK24_02200</name>
</gene>
<keyword evidence="1" id="KW-1133">Transmembrane helix</keyword>
<name>A0ABY8X233_9BACL</name>
<evidence type="ECO:0008006" key="4">
    <source>
        <dbReference type="Google" id="ProtNLM"/>
    </source>
</evidence>
<feature type="transmembrane region" description="Helical" evidence="1">
    <location>
        <begin position="121"/>
        <end position="143"/>
    </location>
</feature>
<reference evidence="2 3" key="1">
    <citation type="submission" date="2023-06" db="EMBL/GenBank/DDBJ databases">
        <title>Paenibacillus polygonum sp. nov., an endophytic bacterium, isolated from Polygonum lapathifolium L. in Nanji Wetland National Nature Reserve, South of Poyang Lake, Jiangxi Province, China.</title>
        <authorList>
            <person name="Yu Z."/>
        </authorList>
    </citation>
    <scope>NUCLEOTIDE SEQUENCE [LARGE SCALE GENOMIC DNA]</scope>
    <source>
        <strain evidence="2 3">C31</strain>
    </source>
</reference>
<keyword evidence="1" id="KW-0812">Transmembrane</keyword>
<keyword evidence="1" id="KW-0472">Membrane</keyword>
<evidence type="ECO:0000313" key="2">
    <source>
        <dbReference type="EMBL" id="WIV19582.1"/>
    </source>
</evidence>
<organism evidence="2 3">
    <name type="scientific">Paenibacillus polygoni</name>
    <dbReference type="NCBI Taxonomy" id="3050112"/>
    <lineage>
        <taxon>Bacteria</taxon>
        <taxon>Bacillati</taxon>
        <taxon>Bacillota</taxon>
        <taxon>Bacilli</taxon>
        <taxon>Bacillales</taxon>
        <taxon>Paenibacillaceae</taxon>
        <taxon>Paenibacillus</taxon>
    </lineage>
</organism>
<dbReference type="EMBL" id="CP127162">
    <property type="protein sequence ID" value="WIV19582.1"/>
    <property type="molecule type" value="Genomic_DNA"/>
</dbReference>
<evidence type="ECO:0000256" key="1">
    <source>
        <dbReference type="SAM" id="Phobius"/>
    </source>
</evidence>
<evidence type="ECO:0000313" key="3">
    <source>
        <dbReference type="Proteomes" id="UP001236415"/>
    </source>
</evidence>
<keyword evidence="3" id="KW-1185">Reference proteome</keyword>
<dbReference type="Proteomes" id="UP001236415">
    <property type="component" value="Chromosome"/>
</dbReference>
<proteinExistence type="predicted"/>
<accession>A0ABY8X233</accession>
<dbReference type="RefSeq" id="WP_285745780.1">
    <property type="nucleotide sequence ID" value="NZ_CP127162.1"/>
</dbReference>
<protein>
    <recommendedName>
        <fullName evidence="4">DUF4179 domain-containing protein</fullName>
    </recommendedName>
</protein>